<organism evidence="1 2">
    <name type="scientific">Penicillium cosmopolitanum</name>
    <dbReference type="NCBI Taxonomy" id="1131564"/>
    <lineage>
        <taxon>Eukaryota</taxon>
        <taxon>Fungi</taxon>
        <taxon>Dikarya</taxon>
        <taxon>Ascomycota</taxon>
        <taxon>Pezizomycotina</taxon>
        <taxon>Eurotiomycetes</taxon>
        <taxon>Eurotiomycetidae</taxon>
        <taxon>Eurotiales</taxon>
        <taxon>Aspergillaceae</taxon>
        <taxon>Penicillium</taxon>
    </lineage>
</organism>
<sequence>MTPMRIHIQVEIFAESVLKLVLGTPNSSDGPVNWDIHSRALAALLRSRGRKQFKTKTGRQLFQLAYNYIQIQSFQPEIGPPPEAEEWLQIVQSELDANDFIYLKSFCYGNEASRICKDAKLFFELACSTEEKLTAIENAFQSYYDIKTSIHSASEALVGSHSSDTTTILATKKRSIIPLLGIQNHLDAFSQTFPTKQPHE</sequence>
<comment type="caution">
    <text evidence="1">The sequence shown here is derived from an EMBL/GenBank/DDBJ whole genome shotgun (WGS) entry which is preliminary data.</text>
</comment>
<proteinExistence type="predicted"/>
<evidence type="ECO:0000313" key="2">
    <source>
        <dbReference type="Proteomes" id="UP001147747"/>
    </source>
</evidence>
<dbReference type="RefSeq" id="XP_056481985.1">
    <property type="nucleotide sequence ID" value="XM_056638478.1"/>
</dbReference>
<reference evidence="1" key="2">
    <citation type="journal article" date="2023" name="IMA Fungus">
        <title>Comparative genomic study of the Penicillium genus elucidates a diverse pangenome and 15 lateral gene transfer events.</title>
        <authorList>
            <person name="Petersen C."/>
            <person name="Sorensen T."/>
            <person name="Nielsen M.R."/>
            <person name="Sondergaard T.E."/>
            <person name="Sorensen J.L."/>
            <person name="Fitzpatrick D.A."/>
            <person name="Frisvad J.C."/>
            <person name="Nielsen K.L."/>
        </authorList>
    </citation>
    <scope>NUCLEOTIDE SEQUENCE</scope>
    <source>
        <strain evidence="1">IBT 29677</strain>
    </source>
</reference>
<keyword evidence="2" id="KW-1185">Reference proteome</keyword>
<dbReference type="Proteomes" id="UP001147747">
    <property type="component" value="Unassembled WGS sequence"/>
</dbReference>
<name>A0A9W9SEJ2_9EURO</name>
<dbReference type="OrthoDB" id="4491390at2759"/>
<dbReference type="AlphaFoldDB" id="A0A9W9SEJ2"/>
<gene>
    <name evidence="1" type="ORF">N7509_013841</name>
</gene>
<accession>A0A9W9SEJ2</accession>
<dbReference type="GeneID" id="81377458"/>
<protein>
    <submittedName>
        <fullName evidence="1">Uncharacterized protein</fullName>
    </submittedName>
</protein>
<reference evidence="1" key="1">
    <citation type="submission" date="2022-12" db="EMBL/GenBank/DDBJ databases">
        <authorList>
            <person name="Petersen C."/>
        </authorList>
    </citation>
    <scope>NUCLEOTIDE SEQUENCE</scope>
    <source>
        <strain evidence="1">IBT 29677</strain>
    </source>
</reference>
<evidence type="ECO:0000313" key="1">
    <source>
        <dbReference type="EMBL" id="KAJ5376955.1"/>
    </source>
</evidence>
<dbReference type="EMBL" id="JAPZBU010000012">
    <property type="protein sequence ID" value="KAJ5376955.1"/>
    <property type="molecule type" value="Genomic_DNA"/>
</dbReference>